<proteinExistence type="predicted"/>
<gene>
    <name evidence="1" type="ORF">CN678_14305</name>
</gene>
<protein>
    <submittedName>
        <fullName evidence="1">Uncharacterized protein</fullName>
    </submittedName>
</protein>
<sequence length="113" mass="13590">MIAEYSVLPNTFKDKDPRNLLYFTPSLPVVRFAKLYQEFAHYKQLQLAESMARKFNCILVPLDCMNWRRAKKFGHDKKVKVGRNSYFMMHPSELTRNEKRKLEEYIEEMNYSS</sequence>
<comment type="caution">
    <text evidence="1">The sequence shown here is derived from an EMBL/GenBank/DDBJ whole genome shotgun (WGS) entry which is preliminary data.</text>
</comment>
<dbReference type="EMBL" id="NUEH01000031">
    <property type="protein sequence ID" value="PEI85880.1"/>
    <property type="molecule type" value="Genomic_DNA"/>
</dbReference>
<reference evidence="1" key="1">
    <citation type="submission" date="2017-09" db="EMBL/GenBank/DDBJ databases">
        <title>Large-scale bioinformatics analysis of Bacillus genomes uncovers conserved roles of natural products in bacterial physiology.</title>
        <authorList>
            <consortium name="Agbiome Team Llc"/>
            <person name="Bleich R.M."/>
            <person name="Kirk G.J."/>
            <person name="Santa Maria K.C."/>
            <person name="Allen S.E."/>
            <person name="Farag S."/>
            <person name="Shank E.A."/>
            <person name="Bowers A."/>
        </authorList>
    </citation>
    <scope>NUCLEOTIDE SEQUENCE</scope>
    <source>
        <strain evidence="1">AFS005430</strain>
    </source>
</reference>
<dbReference type="Proteomes" id="UP000220969">
    <property type="component" value="Unassembled WGS sequence"/>
</dbReference>
<name>A0AB73QWW9_9BACI</name>
<dbReference type="RefSeq" id="WP_098164533.1">
    <property type="nucleotide sequence ID" value="NZ_NUEH01000031.1"/>
</dbReference>
<organism evidence="1">
    <name type="scientific">Bacillus toyonensis</name>
    <dbReference type="NCBI Taxonomy" id="155322"/>
    <lineage>
        <taxon>Bacteria</taxon>
        <taxon>Bacillati</taxon>
        <taxon>Bacillota</taxon>
        <taxon>Bacilli</taxon>
        <taxon>Bacillales</taxon>
        <taxon>Bacillaceae</taxon>
        <taxon>Bacillus</taxon>
        <taxon>Bacillus cereus group</taxon>
    </lineage>
</organism>
<evidence type="ECO:0000313" key="1">
    <source>
        <dbReference type="EMBL" id="PEI85880.1"/>
    </source>
</evidence>
<accession>A0AB73QWW9</accession>
<dbReference type="AlphaFoldDB" id="A0AB73QWW9"/>